<protein>
    <submittedName>
        <fullName evidence="11">(California timema) hypothetical protein</fullName>
    </submittedName>
</protein>
<evidence type="ECO:0000256" key="1">
    <source>
        <dbReference type="ARBA" id="ARBA00022448"/>
    </source>
</evidence>
<dbReference type="InterPro" id="IPR003439">
    <property type="entry name" value="ABC_transporter-like_ATP-bd"/>
</dbReference>
<proteinExistence type="predicted"/>
<keyword evidence="4" id="KW-0067">ATP-binding</keyword>
<dbReference type="GO" id="GO:0140359">
    <property type="term" value="F:ABC-type transporter activity"/>
    <property type="evidence" value="ECO:0007669"/>
    <property type="project" value="InterPro"/>
</dbReference>
<evidence type="ECO:0000256" key="7">
    <source>
        <dbReference type="SAM" id="MobiDB-lite"/>
    </source>
</evidence>
<evidence type="ECO:0000256" key="8">
    <source>
        <dbReference type="SAM" id="Phobius"/>
    </source>
</evidence>
<dbReference type="PANTHER" id="PTHR24223:SF447">
    <property type="entry name" value="MULTIDRUG RESISTANCE-ASSOCIATED PROTEIN 5"/>
    <property type="match status" value="1"/>
</dbReference>
<feature type="domain" description="ABC transporter" evidence="9">
    <location>
        <begin position="576"/>
        <end position="811"/>
    </location>
</feature>
<dbReference type="PROSITE" id="PS50893">
    <property type="entry name" value="ABC_TRANSPORTER_2"/>
    <property type="match status" value="1"/>
</dbReference>
<evidence type="ECO:0000313" key="11">
    <source>
        <dbReference type="EMBL" id="CAD7570117.1"/>
    </source>
</evidence>
<dbReference type="Pfam" id="PF00664">
    <property type="entry name" value="ABC_membrane"/>
    <property type="match status" value="2"/>
</dbReference>
<keyword evidence="3" id="KW-0547">Nucleotide-binding</keyword>
<reference evidence="11" key="1">
    <citation type="submission" date="2020-11" db="EMBL/GenBank/DDBJ databases">
        <authorList>
            <person name="Tran Van P."/>
        </authorList>
    </citation>
    <scope>NUCLEOTIDE SEQUENCE</scope>
</reference>
<feature type="transmembrane region" description="Helical" evidence="8">
    <location>
        <begin position="926"/>
        <end position="950"/>
    </location>
</feature>
<dbReference type="InterPro" id="IPR011527">
    <property type="entry name" value="ABC1_TM_dom"/>
</dbReference>
<feature type="transmembrane region" description="Helical" evidence="8">
    <location>
        <begin position="276"/>
        <end position="296"/>
    </location>
</feature>
<name>A0A7R9J063_TIMCA</name>
<dbReference type="GO" id="GO:0005524">
    <property type="term" value="F:ATP binding"/>
    <property type="evidence" value="ECO:0007669"/>
    <property type="project" value="UniProtKB-KW"/>
</dbReference>
<feature type="region of interest" description="Disordered" evidence="7">
    <location>
        <begin position="212"/>
        <end position="235"/>
    </location>
</feature>
<keyword evidence="6 8" id="KW-0472">Membrane</keyword>
<feature type="transmembrane region" description="Helical" evidence="8">
    <location>
        <begin position="531"/>
        <end position="552"/>
    </location>
</feature>
<dbReference type="InterPro" id="IPR050173">
    <property type="entry name" value="ABC_transporter_C-like"/>
</dbReference>
<dbReference type="PANTHER" id="PTHR24223">
    <property type="entry name" value="ATP-BINDING CASSETTE SUB-FAMILY C"/>
    <property type="match status" value="1"/>
</dbReference>
<evidence type="ECO:0000259" key="10">
    <source>
        <dbReference type="PROSITE" id="PS50929"/>
    </source>
</evidence>
<keyword evidence="1" id="KW-0813">Transport</keyword>
<dbReference type="EMBL" id="OE179916">
    <property type="protein sequence ID" value="CAD7570117.1"/>
    <property type="molecule type" value="Genomic_DNA"/>
</dbReference>
<organism evidence="11">
    <name type="scientific">Timema californicum</name>
    <name type="common">California timema</name>
    <name type="synonym">Walking stick</name>
    <dbReference type="NCBI Taxonomy" id="61474"/>
    <lineage>
        <taxon>Eukaryota</taxon>
        <taxon>Metazoa</taxon>
        <taxon>Ecdysozoa</taxon>
        <taxon>Arthropoda</taxon>
        <taxon>Hexapoda</taxon>
        <taxon>Insecta</taxon>
        <taxon>Pterygota</taxon>
        <taxon>Neoptera</taxon>
        <taxon>Polyneoptera</taxon>
        <taxon>Phasmatodea</taxon>
        <taxon>Timematodea</taxon>
        <taxon>Timematoidea</taxon>
        <taxon>Timematidae</taxon>
        <taxon>Timema</taxon>
    </lineage>
</organism>
<dbReference type="Gene3D" id="1.20.1560.10">
    <property type="entry name" value="ABC transporter type 1, transmembrane domain"/>
    <property type="match status" value="2"/>
</dbReference>
<feature type="transmembrane region" description="Helical" evidence="8">
    <location>
        <begin position="316"/>
        <end position="340"/>
    </location>
</feature>
<evidence type="ECO:0000256" key="3">
    <source>
        <dbReference type="ARBA" id="ARBA00022741"/>
    </source>
</evidence>
<keyword evidence="2 8" id="KW-0812">Transmembrane</keyword>
<evidence type="ECO:0000256" key="4">
    <source>
        <dbReference type="ARBA" id="ARBA00022840"/>
    </source>
</evidence>
<dbReference type="PROSITE" id="PS50929">
    <property type="entry name" value="ABC_TM1F"/>
    <property type="match status" value="2"/>
</dbReference>
<evidence type="ECO:0000259" key="9">
    <source>
        <dbReference type="PROSITE" id="PS50893"/>
    </source>
</evidence>
<dbReference type="InterPro" id="IPR027417">
    <property type="entry name" value="P-loop_NTPase"/>
</dbReference>
<dbReference type="Pfam" id="PF00005">
    <property type="entry name" value="ABC_tran"/>
    <property type="match status" value="2"/>
</dbReference>
<evidence type="ECO:0000256" key="6">
    <source>
        <dbReference type="ARBA" id="ARBA00023136"/>
    </source>
</evidence>
<feature type="transmembrane region" description="Helical" evidence="8">
    <location>
        <begin position="422"/>
        <end position="444"/>
    </location>
</feature>
<dbReference type="SUPFAM" id="SSF52540">
    <property type="entry name" value="P-loop containing nucleoside triphosphate hydrolases"/>
    <property type="match status" value="3"/>
</dbReference>
<feature type="domain" description="ABC transmembrane type-1" evidence="10">
    <location>
        <begin position="888"/>
        <end position="1123"/>
    </location>
</feature>
<feature type="transmembrane region" description="Helical" evidence="8">
    <location>
        <begin position="1028"/>
        <end position="1047"/>
    </location>
</feature>
<feature type="transmembrane region" description="Helical" evidence="8">
    <location>
        <begin position="1136"/>
        <end position="1158"/>
    </location>
</feature>
<dbReference type="Gene3D" id="3.40.50.300">
    <property type="entry name" value="P-loop containing nucleotide triphosphate hydrolases"/>
    <property type="match status" value="3"/>
</dbReference>
<feature type="domain" description="ABC transmembrane type-1" evidence="10">
    <location>
        <begin position="284"/>
        <end position="524"/>
    </location>
</feature>
<feature type="transmembrane region" description="Helical" evidence="8">
    <location>
        <begin position="884"/>
        <end position="911"/>
    </location>
</feature>
<dbReference type="InterPro" id="IPR036640">
    <property type="entry name" value="ABC1_TM_sf"/>
</dbReference>
<gene>
    <name evidence="11" type="ORF">TCMB3V08_LOCUS2827</name>
</gene>
<dbReference type="SUPFAM" id="SSF90123">
    <property type="entry name" value="ABC transporter transmembrane region"/>
    <property type="match status" value="2"/>
</dbReference>
<evidence type="ECO:0000256" key="5">
    <source>
        <dbReference type="ARBA" id="ARBA00022989"/>
    </source>
</evidence>
<accession>A0A7R9J063</accession>
<feature type="transmembrane region" description="Helical" evidence="8">
    <location>
        <begin position="387"/>
        <end position="410"/>
    </location>
</feature>
<dbReference type="GO" id="GO:0016887">
    <property type="term" value="F:ATP hydrolysis activity"/>
    <property type="evidence" value="ECO:0007669"/>
    <property type="project" value="InterPro"/>
</dbReference>
<dbReference type="GO" id="GO:0016020">
    <property type="term" value="C:membrane"/>
    <property type="evidence" value="ECO:0007669"/>
    <property type="project" value="InterPro"/>
</dbReference>
<sequence>MTAPQTPEYHRLPPNSYPDSPAISTHSSVHGSIHSSVISNTQPIFTTGPTRILNLPNRAHNPRYVPNFMHIKVQVSLPDSVALQKRNKAPNTLEQEIAVDHVGICSYMSFNWVTGLLFKGYRTSSSEPGHIIGSPLDSCDVNGQSSIYQHVSHKKPDKIIDQGCSRQSLVCTGLFCPKEIQTKPQIKSVPDSLDCFGIGKIELEEVNPHLRGGRVESHLGKTTPSSPDRDSNLDLPVLSSRAQHDKRHMWRNEAVKIGQLHSSISYVVWKFVRTRVIVSCFLHLLGVTTSILASVLCSQKMLQDIHDHPTNLKNAWVSPVVLVAMEAVSLFLVTWSWSIAYRTGIRARSASMFALYSKMIRISTRSNLSPHQMVTLVSADCMKIYDVVVYGPLIFTTPFVFLVCLLSMVYLVRSKVEDMMPVASLALSIFFIVLPLLCVLLRVGSSLQNTTTRMCSRRLAMTLEFLANITHIKMSNMEEVFLNNIIGTHTSELRYMRFVSQCEGMSWCLLRATPVASATLLYYFQPITDKQVDWVTIFPMLLILFGYMRTALTRFRVAIKSISDADAPLQRLKSIFMLEEVDRYSDNPINSLQAICINNASFTWESNQLKDNLKKKKKITKKKKDSPASGKTSLLLAILGQLQKTSGQVMRDGLCAYVCQRPWIWNASLKENIVFKDTFDNKRFYNAVNSCLLNEDIVRLPGSEDTMLGDLNLSAGQKQRIALARACYSNRDIYLMDEPLGAVDSATAKSIFEKCILHILQGKTIIITTQRINFLSRCDEVYLLADGEIVAQGRHDDLLSTVPRYTQAIVDFMQGNNKKYFMEDTTSLLKTTPLFARKGVTPAGSLASQSRESSIDELNYDEEEGHDQDDSGPLLLYLKFTGSLVWTFVCFLIHVITVACVAIIPLLFVLLPTSGFLFSSNAESGLNAVGCVCIVLLGIILVASVIWSLIFSKVTVNSCREVHSQWINKISRASMDFFQSLSTTDILKLCSLSLQEIEVLLPASLSQCIESTSWVVMCVITVGYACKWTLAPLLLCTVFTLLLVMFCRMSSQKLWESEDESELVMLNHIVTTVVGRTSIQAFSKEKDFCTDFIKICDDNATSLYLMKASSRWLGFWIQMCGACNLRDLSEIRTKTFGAVCPVVCVGVVLAILVCFNVSPEKLGLALLCLLQLGGCAQRSGRTVVEMQARLERLYNNNLKIQWKPGQVLTKDRRLVRAKTNTLGTGSGKFDPSWVGWECEGVIGQPGSGKKAIVYALFRLMEPSAGKVCIGGTNIAGVSLGKLRSSISIVSQDPILFAGTLKLNIDPKGQYNDEDIWDCLQQVGLLEKVTKLPLQLNTKILGPEEGWTSGEKQLLGLARALLTNVKYNGSIVKCGVDLFSSSIIKCKRCSSLSFGSSIKCGPCSSMSSGNSVKCGLCSFMSCGNSVKCGLCSSLSSGNSVKCGLCSSMSSGNSVKCGLYGLGWLQLVLSPVRADKTRALPMLVGREEESCANIIEYCDSASDLLILEESLETLSPAVEERIHSSVKDYFSSSTVIIIAHRLQFVKNCDKVMAIHNGKVGTLRVKIRMQPHILFD</sequence>
<evidence type="ECO:0000256" key="2">
    <source>
        <dbReference type="ARBA" id="ARBA00022692"/>
    </source>
</evidence>
<feature type="region of interest" description="Disordered" evidence="7">
    <location>
        <begin position="1"/>
        <end position="28"/>
    </location>
</feature>
<keyword evidence="5 8" id="KW-1133">Transmembrane helix</keyword>